<gene>
    <name evidence="1" type="ORF">MNB_SV-9-910</name>
</gene>
<protein>
    <submittedName>
        <fullName evidence="1">Uncharacterized protein</fullName>
    </submittedName>
</protein>
<sequence>MKKLTLLLLSSLCMLSANEKESVEYKRSDTTDVRDKAIEARDKLDKSIRGKANEIYKSRLIKDVESESNLTKDTNITVVAKKLKSN</sequence>
<dbReference type="EMBL" id="FPHG01000054">
    <property type="protein sequence ID" value="SFV62531.1"/>
    <property type="molecule type" value="Genomic_DNA"/>
</dbReference>
<name>A0A1W1CA09_9ZZZZ</name>
<proteinExistence type="predicted"/>
<organism evidence="1">
    <name type="scientific">hydrothermal vent metagenome</name>
    <dbReference type="NCBI Taxonomy" id="652676"/>
    <lineage>
        <taxon>unclassified sequences</taxon>
        <taxon>metagenomes</taxon>
        <taxon>ecological metagenomes</taxon>
    </lineage>
</organism>
<reference evidence="1" key="1">
    <citation type="submission" date="2016-10" db="EMBL/GenBank/DDBJ databases">
        <authorList>
            <person name="de Groot N.N."/>
        </authorList>
    </citation>
    <scope>NUCLEOTIDE SEQUENCE</scope>
</reference>
<evidence type="ECO:0000313" key="1">
    <source>
        <dbReference type="EMBL" id="SFV62531.1"/>
    </source>
</evidence>
<accession>A0A1W1CA09</accession>
<dbReference type="AlphaFoldDB" id="A0A1W1CA09"/>